<dbReference type="Proteomes" id="UP001152484">
    <property type="component" value="Unassembled WGS sequence"/>
</dbReference>
<dbReference type="InterPro" id="IPR013666">
    <property type="entry name" value="PH_pln"/>
</dbReference>
<dbReference type="GO" id="GO:0010087">
    <property type="term" value="P:phloem or xylem histogenesis"/>
    <property type="evidence" value="ECO:0007669"/>
    <property type="project" value="TreeGrafter"/>
</dbReference>
<dbReference type="GO" id="GO:0010305">
    <property type="term" value="P:leaf vascular tissue pattern formation"/>
    <property type="evidence" value="ECO:0007669"/>
    <property type="project" value="TreeGrafter"/>
</dbReference>
<gene>
    <name evidence="2" type="ORF">CEURO_LOCUS7785</name>
</gene>
<reference evidence="2" key="1">
    <citation type="submission" date="2022-07" db="EMBL/GenBank/DDBJ databases">
        <authorList>
            <person name="Macas J."/>
            <person name="Novak P."/>
            <person name="Neumann P."/>
        </authorList>
    </citation>
    <scope>NUCLEOTIDE SEQUENCE</scope>
</reference>
<dbReference type="Pfam" id="PF08458">
    <property type="entry name" value="PH_2"/>
    <property type="match status" value="1"/>
</dbReference>
<accession>A0A9P0YXX8</accession>
<keyword evidence="3" id="KW-1185">Reference proteome</keyword>
<dbReference type="PANTHER" id="PTHR31351">
    <property type="entry name" value="EXPRESSED PROTEIN"/>
    <property type="match status" value="1"/>
</dbReference>
<dbReference type="AlphaFoldDB" id="A0A9P0YXX8"/>
<organism evidence="2 3">
    <name type="scientific">Cuscuta europaea</name>
    <name type="common">European dodder</name>
    <dbReference type="NCBI Taxonomy" id="41803"/>
    <lineage>
        <taxon>Eukaryota</taxon>
        <taxon>Viridiplantae</taxon>
        <taxon>Streptophyta</taxon>
        <taxon>Embryophyta</taxon>
        <taxon>Tracheophyta</taxon>
        <taxon>Spermatophyta</taxon>
        <taxon>Magnoliopsida</taxon>
        <taxon>eudicotyledons</taxon>
        <taxon>Gunneridae</taxon>
        <taxon>Pentapetalae</taxon>
        <taxon>asterids</taxon>
        <taxon>lamiids</taxon>
        <taxon>Solanales</taxon>
        <taxon>Convolvulaceae</taxon>
        <taxon>Cuscuteae</taxon>
        <taxon>Cuscuta</taxon>
        <taxon>Cuscuta subgen. Cuscuta</taxon>
    </lineage>
</organism>
<sequence>MKSKHVANTITKKKKNVVLEVCKDVQAWPGRHLFEGGQHFRYFGLRTQVRGLVEFECKNHKEYEMWTQGVSRLLSVVAERKRRLNSY</sequence>
<dbReference type="OrthoDB" id="1918928at2759"/>
<feature type="domain" description="Pleckstrin-like plant" evidence="1">
    <location>
        <begin position="1"/>
        <end position="77"/>
    </location>
</feature>
<dbReference type="GO" id="GO:0009734">
    <property type="term" value="P:auxin-activated signaling pathway"/>
    <property type="evidence" value="ECO:0007669"/>
    <property type="project" value="TreeGrafter"/>
</dbReference>
<evidence type="ECO:0000259" key="1">
    <source>
        <dbReference type="Pfam" id="PF08458"/>
    </source>
</evidence>
<dbReference type="PANTHER" id="PTHR31351:SF41">
    <property type="entry name" value="VAN3-BINDING PROTEIN-LIKE"/>
    <property type="match status" value="1"/>
</dbReference>
<name>A0A9P0YXX8_CUSEU</name>
<evidence type="ECO:0000313" key="2">
    <source>
        <dbReference type="EMBL" id="CAH9081148.1"/>
    </source>
</evidence>
<evidence type="ECO:0000313" key="3">
    <source>
        <dbReference type="Proteomes" id="UP001152484"/>
    </source>
</evidence>
<dbReference type="InterPro" id="IPR040269">
    <property type="entry name" value="VAB"/>
</dbReference>
<comment type="caution">
    <text evidence="2">The sequence shown here is derived from an EMBL/GenBank/DDBJ whole genome shotgun (WGS) entry which is preliminary data.</text>
</comment>
<dbReference type="EMBL" id="CAMAPE010000014">
    <property type="protein sequence ID" value="CAH9081148.1"/>
    <property type="molecule type" value="Genomic_DNA"/>
</dbReference>
<protein>
    <recommendedName>
        <fullName evidence="1">Pleckstrin-like plant domain-containing protein</fullName>
    </recommendedName>
</protein>
<proteinExistence type="predicted"/>